<sequence length="196" mass="22633">MDLDPFEQLLERVRQGDESALGELVERYEPEVRRSARALLGPAMRPHLDSLDVAQSVHFTLLAGLRDQKFEIKTPEKLVALAVTLVRRKVARHWRRLKKQRRLDTATEEHGDQLAQIASKLDEQREPHEIVATREEVQRILCELSPVERDLLELRQKGYSTVEAAEEMGADAAVLRVRLSRLRKRLRDLGFASDWI</sequence>
<dbReference type="SUPFAM" id="SSF88659">
    <property type="entry name" value="Sigma3 and sigma4 domains of RNA polymerase sigma factors"/>
    <property type="match status" value="1"/>
</dbReference>
<dbReference type="Proteomes" id="UP000317093">
    <property type="component" value="Chromosome"/>
</dbReference>
<keyword evidence="4" id="KW-0238">DNA-binding</keyword>
<dbReference type="InterPro" id="IPR039425">
    <property type="entry name" value="RNA_pol_sigma-70-like"/>
</dbReference>
<dbReference type="EMBL" id="CP036279">
    <property type="protein sequence ID" value="QDU62104.1"/>
    <property type="molecule type" value="Genomic_DNA"/>
</dbReference>
<keyword evidence="5" id="KW-0804">Transcription</keyword>
<keyword evidence="2" id="KW-0805">Transcription regulation</keyword>
<dbReference type="PANTHER" id="PTHR43133:SF8">
    <property type="entry name" value="RNA POLYMERASE SIGMA FACTOR HI_1459-RELATED"/>
    <property type="match status" value="1"/>
</dbReference>
<comment type="similarity">
    <text evidence="1">Belongs to the sigma-70 factor family. ECF subfamily.</text>
</comment>
<dbReference type="GO" id="GO:0006352">
    <property type="term" value="P:DNA-templated transcription initiation"/>
    <property type="evidence" value="ECO:0007669"/>
    <property type="project" value="InterPro"/>
</dbReference>
<dbReference type="GO" id="GO:0016987">
    <property type="term" value="F:sigma factor activity"/>
    <property type="evidence" value="ECO:0007669"/>
    <property type="project" value="UniProtKB-KW"/>
</dbReference>
<dbReference type="Pfam" id="PF07638">
    <property type="entry name" value="Sigma70_ECF"/>
    <property type="match status" value="1"/>
</dbReference>
<evidence type="ECO:0000259" key="6">
    <source>
        <dbReference type="Pfam" id="PF07638"/>
    </source>
</evidence>
<dbReference type="InterPro" id="IPR036388">
    <property type="entry name" value="WH-like_DNA-bd_sf"/>
</dbReference>
<protein>
    <submittedName>
        <fullName evidence="7">RNA polymerase sigma factor SigD</fullName>
    </submittedName>
</protein>
<evidence type="ECO:0000256" key="1">
    <source>
        <dbReference type="ARBA" id="ARBA00010641"/>
    </source>
</evidence>
<organism evidence="7 8">
    <name type="scientific">Kolteria novifilia</name>
    <dbReference type="NCBI Taxonomy" id="2527975"/>
    <lineage>
        <taxon>Bacteria</taxon>
        <taxon>Pseudomonadati</taxon>
        <taxon>Planctomycetota</taxon>
        <taxon>Planctomycetia</taxon>
        <taxon>Kolteriales</taxon>
        <taxon>Kolteriaceae</taxon>
        <taxon>Kolteria</taxon>
    </lineage>
</organism>
<gene>
    <name evidence="7" type="ORF">Pan216_29700</name>
</gene>
<dbReference type="SUPFAM" id="SSF88946">
    <property type="entry name" value="Sigma2 domain of RNA polymerase sigma factors"/>
    <property type="match status" value="1"/>
</dbReference>
<evidence type="ECO:0000313" key="8">
    <source>
        <dbReference type="Proteomes" id="UP000317093"/>
    </source>
</evidence>
<proteinExistence type="inferred from homology"/>
<dbReference type="KEGG" id="knv:Pan216_29700"/>
<evidence type="ECO:0000256" key="2">
    <source>
        <dbReference type="ARBA" id="ARBA00023015"/>
    </source>
</evidence>
<evidence type="ECO:0000256" key="5">
    <source>
        <dbReference type="ARBA" id="ARBA00023163"/>
    </source>
</evidence>
<dbReference type="AlphaFoldDB" id="A0A518B561"/>
<reference evidence="7 8" key="1">
    <citation type="submission" date="2019-02" db="EMBL/GenBank/DDBJ databases">
        <title>Deep-cultivation of Planctomycetes and their phenomic and genomic characterization uncovers novel biology.</title>
        <authorList>
            <person name="Wiegand S."/>
            <person name="Jogler M."/>
            <person name="Boedeker C."/>
            <person name="Pinto D."/>
            <person name="Vollmers J."/>
            <person name="Rivas-Marin E."/>
            <person name="Kohn T."/>
            <person name="Peeters S.H."/>
            <person name="Heuer A."/>
            <person name="Rast P."/>
            <person name="Oberbeckmann S."/>
            <person name="Bunk B."/>
            <person name="Jeske O."/>
            <person name="Meyerdierks A."/>
            <person name="Storesund J.E."/>
            <person name="Kallscheuer N."/>
            <person name="Luecker S."/>
            <person name="Lage O.M."/>
            <person name="Pohl T."/>
            <person name="Merkel B.J."/>
            <person name="Hornburger P."/>
            <person name="Mueller R.-W."/>
            <person name="Bruemmer F."/>
            <person name="Labrenz M."/>
            <person name="Spormann A.M."/>
            <person name="Op den Camp H."/>
            <person name="Overmann J."/>
            <person name="Amann R."/>
            <person name="Jetten M.S.M."/>
            <person name="Mascher T."/>
            <person name="Medema M.H."/>
            <person name="Devos D.P."/>
            <person name="Kaster A.-K."/>
            <person name="Ovreas L."/>
            <person name="Rohde M."/>
            <person name="Galperin M.Y."/>
            <person name="Jogler C."/>
        </authorList>
    </citation>
    <scope>NUCLEOTIDE SEQUENCE [LARGE SCALE GENOMIC DNA]</scope>
    <source>
        <strain evidence="7 8">Pan216</strain>
    </source>
</reference>
<dbReference type="PANTHER" id="PTHR43133">
    <property type="entry name" value="RNA POLYMERASE ECF-TYPE SIGMA FACTO"/>
    <property type="match status" value="1"/>
</dbReference>
<name>A0A518B561_9BACT</name>
<dbReference type="Gene3D" id="1.10.1740.10">
    <property type="match status" value="1"/>
</dbReference>
<dbReference type="Gene3D" id="1.10.10.10">
    <property type="entry name" value="Winged helix-like DNA-binding domain superfamily/Winged helix DNA-binding domain"/>
    <property type="match status" value="1"/>
</dbReference>
<evidence type="ECO:0000256" key="4">
    <source>
        <dbReference type="ARBA" id="ARBA00023125"/>
    </source>
</evidence>
<evidence type="ECO:0000256" key="3">
    <source>
        <dbReference type="ARBA" id="ARBA00023082"/>
    </source>
</evidence>
<dbReference type="InterPro" id="IPR053812">
    <property type="entry name" value="HTH_Sigma70_ECF-like"/>
</dbReference>
<accession>A0A518B561</accession>
<dbReference type="RefSeq" id="WP_419192510.1">
    <property type="nucleotide sequence ID" value="NZ_CP036279.1"/>
</dbReference>
<feature type="domain" description="RNA polymerase sigma-70 ECF-like HTH" evidence="6">
    <location>
        <begin position="6"/>
        <end position="186"/>
    </location>
</feature>
<dbReference type="InterPro" id="IPR013325">
    <property type="entry name" value="RNA_pol_sigma_r2"/>
</dbReference>
<dbReference type="NCBIfam" id="TIGR02937">
    <property type="entry name" value="sigma70-ECF"/>
    <property type="match status" value="1"/>
</dbReference>
<keyword evidence="3" id="KW-0731">Sigma factor</keyword>
<dbReference type="InterPro" id="IPR014284">
    <property type="entry name" value="RNA_pol_sigma-70_dom"/>
</dbReference>
<evidence type="ECO:0000313" key="7">
    <source>
        <dbReference type="EMBL" id="QDU62104.1"/>
    </source>
</evidence>
<dbReference type="InterPro" id="IPR013324">
    <property type="entry name" value="RNA_pol_sigma_r3/r4-like"/>
</dbReference>
<keyword evidence="8" id="KW-1185">Reference proteome</keyword>
<dbReference type="GO" id="GO:0003677">
    <property type="term" value="F:DNA binding"/>
    <property type="evidence" value="ECO:0007669"/>
    <property type="project" value="UniProtKB-KW"/>
</dbReference>